<feature type="domain" description="HTH merR-type" evidence="5">
    <location>
        <begin position="23"/>
        <end position="93"/>
    </location>
</feature>
<sequence>MNDINDNDFIRRVKSILKHSGFSLGIGDIANATGVSQRKLRYWEEKEYIQPSSGSEEGKHRKYSYFTLAKVSLIESYLESGYTLVKAVEKAEQHSKVAQATRKIISDRLSGIKRVDDQYEVDLGEVEGAESKHIVAILKEDSPTRLILTNVYGN</sequence>
<name>A0A4V3A339_9LACO</name>
<dbReference type="PANTHER" id="PTHR30204">
    <property type="entry name" value="REDOX-CYCLING DRUG-SENSING TRANSCRIPTIONAL ACTIVATOR SOXR"/>
    <property type="match status" value="1"/>
</dbReference>
<dbReference type="InterPro" id="IPR047057">
    <property type="entry name" value="MerR_fam"/>
</dbReference>
<dbReference type="SUPFAM" id="SSF46955">
    <property type="entry name" value="Putative DNA-binding domain"/>
    <property type="match status" value="1"/>
</dbReference>
<dbReference type="InterPro" id="IPR009061">
    <property type="entry name" value="DNA-bd_dom_put_sf"/>
</dbReference>
<keyword evidence="4" id="KW-0804">Transcription</keyword>
<organism evidence="6 7">
    <name type="scientific">Secundilactobacillus malefermentans</name>
    <dbReference type="NCBI Taxonomy" id="176292"/>
    <lineage>
        <taxon>Bacteria</taxon>
        <taxon>Bacillati</taxon>
        <taxon>Bacillota</taxon>
        <taxon>Bacilli</taxon>
        <taxon>Lactobacillales</taxon>
        <taxon>Lactobacillaceae</taxon>
        <taxon>Secundilactobacillus</taxon>
    </lineage>
</organism>
<proteinExistence type="predicted"/>
<gene>
    <name evidence="6" type="ORF">C5L31_001090</name>
</gene>
<protein>
    <recommendedName>
        <fullName evidence="5">HTH merR-type domain-containing protein</fullName>
    </recommendedName>
</protein>
<comment type="caution">
    <text evidence="6">The sequence shown here is derived from an EMBL/GenBank/DDBJ whole genome shotgun (WGS) entry which is preliminary data.</text>
</comment>
<reference evidence="6 7" key="1">
    <citation type="journal article" date="2019" name="Appl. Microbiol. Biotechnol.">
        <title>Uncovering carbohydrate metabolism through a genotype-phenotype association study of 56 lactic acid bacteria genomes.</title>
        <authorList>
            <person name="Buron-Moles G."/>
            <person name="Chailyan A."/>
            <person name="Dolejs I."/>
            <person name="Forster J."/>
            <person name="Miks M.H."/>
        </authorList>
    </citation>
    <scope>NUCLEOTIDE SEQUENCE [LARGE SCALE GENOMIC DNA]</scope>
    <source>
        <strain evidence="6 7">ATCC 49373</strain>
    </source>
</reference>
<keyword evidence="2" id="KW-0805">Transcription regulation</keyword>
<evidence type="ECO:0000256" key="4">
    <source>
        <dbReference type="ARBA" id="ARBA00023163"/>
    </source>
</evidence>
<dbReference type="InterPro" id="IPR000551">
    <property type="entry name" value="MerR-type_HTH_dom"/>
</dbReference>
<dbReference type="STRING" id="1122149.FD44_GL001859"/>
<dbReference type="RefSeq" id="WP_010620169.1">
    <property type="nucleotide sequence ID" value="NZ_PUFO01000096.1"/>
</dbReference>
<dbReference type="SMART" id="SM00422">
    <property type="entry name" value="HTH_MERR"/>
    <property type="match status" value="1"/>
</dbReference>
<dbReference type="Gene3D" id="1.10.1660.10">
    <property type="match status" value="1"/>
</dbReference>
<dbReference type="Proteomes" id="UP000294854">
    <property type="component" value="Unassembled WGS sequence"/>
</dbReference>
<keyword evidence="1" id="KW-0678">Repressor</keyword>
<accession>A0A4V3A339</accession>
<dbReference type="PROSITE" id="PS50937">
    <property type="entry name" value="HTH_MERR_2"/>
    <property type="match status" value="1"/>
</dbReference>
<dbReference type="CDD" id="cd01105">
    <property type="entry name" value="HTH_GlnR-like"/>
    <property type="match status" value="1"/>
</dbReference>
<evidence type="ECO:0000256" key="2">
    <source>
        <dbReference type="ARBA" id="ARBA00023015"/>
    </source>
</evidence>
<dbReference type="GO" id="GO:0003677">
    <property type="term" value="F:DNA binding"/>
    <property type="evidence" value="ECO:0007669"/>
    <property type="project" value="UniProtKB-KW"/>
</dbReference>
<dbReference type="EMBL" id="PUFO01000096">
    <property type="protein sequence ID" value="TDG72631.1"/>
    <property type="molecule type" value="Genomic_DNA"/>
</dbReference>
<keyword evidence="7" id="KW-1185">Reference proteome</keyword>
<evidence type="ECO:0000259" key="5">
    <source>
        <dbReference type="PROSITE" id="PS50937"/>
    </source>
</evidence>
<dbReference type="PANTHER" id="PTHR30204:SF69">
    <property type="entry name" value="MERR-FAMILY TRANSCRIPTIONAL REGULATOR"/>
    <property type="match status" value="1"/>
</dbReference>
<evidence type="ECO:0000313" key="6">
    <source>
        <dbReference type="EMBL" id="TDG72631.1"/>
    </source>
</evidence>
<evidence type="ECO:0000313" key="7">
    <source>
        <dbReference type="Proteomes" id="UP000294854"/>
    </source>
</evidence>
<dbReference type="GO" id="GO:0003700">
    <property type="term" value="F:DNA-binding transcription factor activity"/>
    <property type="evidence" value="ECO:0007669"/>
    <property type="project" value="InterPro"/>
</dbReference>
<keyword evidence="3" id="KW-0238">DNA-binding</keyword>
<evidence type="ECO:0000256" key="1">
    <source>
        <dbReference type="ARBA" id="ARBA00022491"/>
    </source>
</evidence>
<dbReference type="AlphaFoldDB" id="A0A4V3A339"/>
<dbReference type="Pfam" id="PF13411">
    <property type="entry name" value="MerR_1"/>
    <property type="match status" value="1"/>
</dbReference>
<dbReference type="OrthoDB" id="9806513at2"/>
<evidence type="ECO:0000256" key="3">
    <source>
        <dbReference type="ARBA" id="ARBA00023125"/>
    </source>
</evidence>